<dbReference type="GO" id="GO:0000395">
    <property type="term" value="P:mRNA 5'-splice site recognition"/>
    <property type="evidence" value="ECO:0000318"/>
    <property type="project" value="GO_Central"/>
</dbReference>
<dbReference type="InterPro" id="IPR011990">
    <property type="entry name" value="TPR-like_helical_dom_sf"/>
</dbReference>
<dbReference type="RefSeq" id="NP_982839.2">
    <property type="nucleotide sequence ID" value="NM_208192.2"/>
</dbReference>
<evidence type="ECO:0000256" key="5">
    <source>
        <dbReference type="ARBA" id="ARBA00023242"/>
    </source>
</evidence>
<protein>
    <submittedName>
        <fullName evidence="6">ABL108Cp</fullName>
    </submittedName>
</protein>
<dbReference type="AlphaFoldDB" id="Q75DY1"/>
<dbReference type="Proteomes" id="UP000000591">
    <property type="component" value="Chromosome II"/>
</dbReference>
<proteinExistence type="predicted"/>
<dbReference type="SMART" id="SM00386">
    <property type="entry name" value="HAT"/>
    <property type="match status" value="2"/>
</dbReference>
<reference evidence="6 7" key="1">
    <citation type="journal article" date="2004" name="Science">
        <title>The Ashbya gossypii genome as a tool for mapping the ancient Saccharomyces cerevisiae genome.</title>
        <authorList>
            <person name="Dietrich F.S."/>
            <person name="Voegeli S."/>
            <person name="Brachat S."/>
            <person name="Lerch A."/>
            <person name="Gates K."/>
            <person name="Steiner S."/>
            <person name="Mohr C."/>
            <person name="Pohlmann R."/>
            <person name="Luedi P."/>
            <person name="Choi S."/>
            <person name="Wing R.A."/>
            <person name="Flavier A."/>
            <person name="Gaffney T.D."/>
            <person name="Philippsen P."/>
        </authorList>
    </citation>
    <scope>NUCLEOTIDE SEQUENCE [LARGE SCALE GENOMIC DNA]</scope>
    <source>
        <strain evidence="7">ATCC 10895 / CBS 109.51 / FGSC 9923 / NRRL Y-1056</strain>
    </source>
</reference>
<dbReference type="GO" id="GO:0003723">
    <property type="term" value="F:RNA binding"/>
    <property type="evidence" value="ECO:0007669"/>
    <property type="project" value="EnsemblFungi"/>
</dbReference>
<evidence type="ECO:0000313" key="7">
    <source>
        <dbReference type="Proteomes" id="UP000000591"/>
    </source>
</evidence>
<dbReference type="InParanoid" id="Q75DY1"/>
<name>Q75DY1_EREGS</name>
<dbReference type="EMBL" id="AE016815">
    <property type="protein sequence ID" value="AAS50663.2"/>
    <property type="molecule type" value="Genomic_DNA"/>
</dbReference>
<evidence type="ECO:0000256" key="2">
    <source>
        <dbReference type="ARBA" id="ARBA00022664"/>
    </source>
</evidence>
<dbReference type="InterPro" id="IPR003107">
    <property type="entry name" value="HAT"/>
</dbReference>
<dbReference type="STRING" id="284811.Q75DY1"/>
<dbReference type="PANTHER" id="PTHR17204:SF23">
    <property type="entry name" value="U1 SMALL NUCLEAR RIBONUCLEOPROTEIN COMPONENT PRP42"/>
    <property type="match status" value="1"/>
</dbReference>
<dbReference type="HOGENOM" id="CLU_037892_0_0_1"/>
<dbReference type="OMA" id="IELWISY"/>
<dbReference type="Pfam" id="PF23241">
    <property type="entry name" value="HAT_PRP39_C"/>
    <property type="match status" value="1"/>
</dbReference>
<dbReference type="GO" id="GO:0000243">
    <property type="term" value="C:commitment complex"/>
    <property type="evidence" value="ECO:0000318"/>
    <property type="project" value="GO_Central"/>
</dbReference>
<comment type="subcellular location">
    <subcellularLocation>
        <location evidence="1">Nucleus</location>
    </subcellularLocation>
</comment>
<dbReference type="FunCoup" id="Q75DY1">
    <property type="interactions" value="364"/>
</dbReference>
<dbReference type="PANTHER" id="PTHR17204">
    <property type="entry name" value="PRE-MRNA PROCESSING PROTEIN PRP39-RELATED"/>
    <property type="match status" value="1"/>
</dbReference>
<dbReference type="SUPFAM" id="SSF48452">
    <property type="entry name" value="TPR-like"/>
    <property type="match status" value="1"/>
</dbReference>
<gene>
    <name evidence="6" type="ORF">AGOS_ABL108C</name>
</gene>
<dbReference type="GeneID" id="4618919"/>
<keyword evidence="2" id="KW-0507">mRNA processing</keyword>
<keyword evidence="7" id="KW-1185">Reference proteome</keyword>
<dbReference type="Gene3D" id="1.25.40.10">
    <property type="entry name" value="Tetratricopeptide repeat domain"/>
    <property type="match status" value="2"/>
</dbReference>
<sequence>MLQSFELDTDSKLHERLLKVSKFPKTLAYWEELLNYLLQLASPLNKSIDRQLCKLIRYAYESMLLQFPYLENYHVDYALFEFKLGSTAKMHKIFQKALDIFNQRSILLWVEYLKLCNEVVMSDKALFKKYETAERYIGLHFYAGEFWEMYLEQIRQRCKLPHRYVTILRKVIEIPLYDYSVFYSLWLQCIQDVKDLRQLKWFAPCSELWKKLKINVCLTSRRGPELQEAKAQLRKVTKELYMVVQYQVMEIYNLFEGKLVTHTYTSPSTLIPHEEITTWTKYLDYTATLRIYPLTSLNFQRAATVLAHYDVVWLKWANWHAEREGDYVSAQNVLVKGLQLSNRKARILSRLAVVMIRNGEYSELNTIYDDLITLYQGKLDALDLQSFLDYVQIKVFLTQPISQSRYKSANDDFLISEELMEIILKRLSSEDEAGHRILLPLLNQMYQRVPRDLLEKKLFQRIISSNWSQFLSSGYFWYEYCHMVWFDTGRSYLERRKYITKEIWPQAARYRNDGICNALQQFAASYSPDDLAILSELFDSNSKSE</sequence>
<keyword evidence="3" id="KW-0677">Repeat</keyword>
<dbReference type="GO" id="GO:0005685">
    <property type="term" value="C:U1 snRNP"/>
    <property type="evidence" value="ECO:0000318"/>
    <property type="project" value="GO_Central"/>
</dbReference>
<dbReference type="Pfam" id="PF23240">
    <property type="entry name" value="HAT_PRP39_N"/>
    <property type="match status" value="1"/>
</dbReference>
<reference evidence="7" key="2">
    <citation type="journal article" date="2013" name="G3 (Bethesda)">
        <title>Genomes of Ashbya fungi isolated from insects reveal four mating-type loci, numerous translocations, lack of transposons, and distinct gene duplications.</title>
        <authorList>
            <person name="Dietrich F.S."/>
            <person name="Voegeli S."/>
            <person name="Kuo S."/>
            <person name="Philippsen P."/>
        </authorList>
    </citation>
    <scope>GENOME REANNOTATION</scope>
    <source>
        <strain evidence="7">ATCC 10895 / CBS 109.51 / FGSC 9923 / NRRL Y-1056</strain>
    </source>
</reference>
<evidence type="ECO:0000256" key="1">
    <source>
        <dbReference type="ARBA" id="ARBA00004123"/>
    </source>
</evidence>
<dbReference type="OrthoDB" id="10265668at2759"/>
<organism evidence="6 7">
    <name type="scientific">Eremothecium gossypii (strain ATCC 10895 / CBS 109.51 / FGSC 9923 / NRRL Y-1056)</name>
    <name type="common">Yeast</name>
    <name type="synonym">Ashbya gossypii</name>
    <dbReference type="NCBI Taxonomy" id="284811"/>
    <lineage>
        <taxon>Eukaryota</taxon>
        <taxon>Fungi</taxon>
        <taxon>Dikarya</taxon>
        <taxon>Ascomycota</taxon>
        <taxon>Saccharomycotina</taxon>
        <taxon>Saccharomycetes</taxon>
        <taxon>Saccharomycetales</taxon>
        <taxon>Saccharomycetaceae</taxon>
        <taxon>Eremothecium</taxon>
    </lineage>
</organism>
<dbReference type="GO" id="GO:0071004">
    <property type="term" value="C:U2-type prespliceosome"/>
    <property type="evidence" value="ECO:0000318"/>
    <property type="project" value="GO_Central"/>
</dbReference>
<dbReference type="KEGG" id="ago:AGOS_ABL108C"/>
<accession>Q75DY1</accession>
<dbReference type="eggNOG" id="KOG1258">
    <property type="taxonomic scope" value="Eukaryota"/>
</dbReference>
<keyword evidence="4" id="KW-0508">mRNA splicing</keyword>
<evidence type="ECO:0000313" key="6">
    <source>
        <dbReference type="EMBL" id="AAS50663.2"/>
    </source>
</evidence>
<keyword evidence="5" id="KW-0539">Nucleus</keyword>
<evidence type="ECO:0000256" key="4">
    <source>
        <dbReference type="ARBA" id="ARBA00023187"/>
    </source>
</evidence>
<evidence type="ECO:0000256" key="3">
    <source>
        <dbReference type="ARBA" id="ARBA00022737"/>
    </source>
</evidence>
<dbReference type="InterPro" id="IPR059164">
    <property type="entry name" value="HAT_PRP39_C"/>
</dbReference>